<dbReference type="PANTHER" id="PTHR43513:SF3">
    <property type="entry name" value="DIHYDROOROTATE DEHYDROGENASE B (NAD(+)), ELECTRON TRANSFER SUBUNIT-RELATED"/>
    <property type="match status" value="1"/>
</dbReference>
<dbReference type="InterPro" id="IPR019480">
    <property type="entry name" value="Dihydroorotate_DH_Fe-S-bd"/>
</dbReference>
<dbReference type="Pfam" id="PF10418">
    <property type="entry name" value="DHODB_Fe-S_bind"/>
    <property type="match status" value="1"/>
</dbReference>
<dbReference type="InterPro" id="IPR017938">
    <property type="entry name" value="Riboflavin_synthase-like_b-brl"/>
</dbReference>
<keyword evidence="1" id="KW-0479">Metal-binding</keyword>
<dbReference type="GO" id="GO:0016491">
    <property type="term" value="F:oxidoreductase activity"/>
    <property type="evidence" value="ECO:0007669"/>
    <property type="project" value="InterPro"/>
</dbReference>
<protein>
    <submittedName>
        <fullName evidence="3">Oxidoreductase domain-containing protein (PyrDII)</fullName>
    </submittedName>
</protein>
<keyword evidence="1" id="KW-0411">Iron-sulfur</keyword>
<dbReference type="EMBL" id="KF900533">
    <property type="protein sequence ID" value="AIE98346.1"/>
    <property type="molecule type" value="Genomic_DNA"/>
</dbReference>
<dbReference type="InterPro" id="IPR050353">
    <property type="entry name" value="PyrK_electron_transfer"/>
</dbReference>
<dbReference type="Gene3D" id="3.40.50.80">
    <property type="entry name" value="Nucleotide-binding domain of ferredoxin-NADP reductase (FNR) module"/>
    <property type="match status" value="1"/>
</dbReference>
<dbReference type="GO" id="GO:0046872">
    <property type="term" value="F:metal ion binding"/>
    <property type="evidence" value="ECO:0007669"/>
    <property type="project" value="UniProtKB-KW"/>
</dbReference>
<keyword evidence="1" id="KW-0001">2Fe-2S</keyword>
<accession>A0A075G8Q1</accession>
<dbReference type="InterPro" id="IPR001433">
    <property type="entry name" value="OxRdtase_FAD/NAD-bd"/>
</dbReference>
<name>A0A075G8Q1_9ARCH</name>
<dbReference type="GO" id="GO:0006221">
    <property type="term" value="P:pyrimidine nucleotide biosynthetic process"/>
    <property type="evidence" value="ECO:0007669"/>
    <property type="project" value="InterPro"/>
</dbReference>
<dbReference type="NCBIfam" id="NF000796">
    <property type="entry name" value="PRK00054.1-1"/>
    <property type="match status" value="1"/>
</dbReference>
<proteinExistence type="predicted"/>
<dbReference type="Pfam" id="PF00175">
    <property type="entry name" value="NAD_binding_1"/>
    <property type="match status" value="1"/>
</dbReference>
<gene>
    <name evidence="3" type="primary">pyrDII</name>
</gene>
<comment type="cofactor">
    <cofactor evidence="1">
        <name>[2Fe-2S] cluster</name>
        <dbReference type="ChEBI" id="CHEBI:190135"/>
    </cofactor>
    <text evidence="1">Binds 1 [2Fe-2S] cluster per subunit.</text>
</comment>
<evidence type="ECO:0000259" key="2">
    <source>
        <dbReference type="PROSITE" id="PS51384"/>
    </source>
</evidence>
<dbReference type="InterPro" id="IPR017927">
    <property type="entry name" value="FAD-bd_FR_type"/>
</dbReference>
<feature type="binding site" evidence="1">
    <location>
        <position position="228"/>
    </location>
    <ligand>
        <name>[2Fe-2S] cluster</name>
        <dbReference type="ChEBI" id="CHEBI:190135"/>
    </ligand>
</feature>
<dbReference type="AlphaFoldDB" id="A0A075G8Q1"/>
<feature type="domain" description="FAD-binding FR-type" evidence="2">
    <location>
        <begin position="11"/>
        <end position="105"/>
    </location>
</feature>
<dbReference type="PIRSF" id="PIRSF006816">
    <property type="entry name" value="Cyc3_hyd_g"/>
    <property type="match status" value="1"/>
</dbReference>
<dbReference type="PROSITE" id="PS51384">
    <property type="entry name" value="FAD_FR"/>
    <property type="match status" value="1"/>
</dbReference>
<dbReference type="PANTHER" id="PTHR43513">
    <property type="entry name" value="DIHYDROOROTATE DEHYDROGENASE B (NAD(+)), ELECTRON TRANSFER SUBUNIT"/>
    <property type="match status" value="1"/>
</dbReference>
<evidence type="ECO:0000256" key="1">
    <source>
        <dbReference type="PIRSR" id="PIRSR006816-2"/>
    </source>
</evidence>
<dbReference type="SUPFAM" id="SSF52343">
    <property type="entry name" value="Ferredoxin reductase-like, C-terminal NADP-linked domain"/>
    <property type="match status" value="1"/>
</dbReference>
<evidence type="ECO:0000313" key="3">
    <source>
        <dbReference type="EMBL" id="AIE98346.1"/>
    </source>
</evidence>
<dbReference type="GO" id="GO:0051537">
    <property type="term" value="F:2 iron, 2 sulfur cluster binding"/>
    <property type="evidence" value="ECO:0007669"/>
    <property type="project" value="UniProtKB-KW"/>
</dbReference>
<organism evidence="3">
    <name type="scientific">uncultured marine thaumarchaeote KM3_05_F10</name>
    <dbReference type="NCBI Taxonomy" id="1455969"/>
    <lineage>
        <taxon>Archaea</taxon>
        <taxon>Nitrososphaerota</taxon>
        <taxon>environmental samples</taxon>
    </lineage>
</organism>
<dbReference type="Gene3D" id="2.40.30.10">
    <property type="entry name" value="Translation factors"/>
    <property type="match status" value="1"/>
</dbReference>
<feature type="binding site" evidence="1">
    <location>
        <position position="236"/>
    </location>
    <ligand>
        <name>[2Fe-2S] cluster</name>
        <dbReference type="ChEBI" id="CHEBI:190135"/>
    </ligand>
</feature>
<feature type="binding site" evidence="1">
    <location>
        <position position="233"/>
    </location>
    <ligand>
        <name>[2Fe-2S] cluster</name>
        <dbReference type="ChEBI" id="CHEBI:190135"/>
    </ligand>
</feature>
<dbReference type="GO" id="GO:0050660">
    <property type="term" value="F:flavin adenine dinucleotide binding"/>
    <property type="evidence" value="ECO:0007669"/>
    <property type="project" value="InterPro"/>
</dbReference>
<keyword evidence="1" id="KW-0408">Iron</keyword>
<sequence length="275" mass="30439">MKWLEEQRDPNHPYICTIERIVDETPTVRTLYFHDPVLADVKPGQFAMVWIPGVNELPMSVMVSDVGGQAALTVRKRGESSTALYNLSVGQHIGVRGPYGNSYEIKSGKILLIGGGTGLVPLMRLIKFSNSSTHVTVLMGSQTKNEVFFEETAKKILDKKEHEIIAVTEDGSYGEKGYVTDVLEKLLETNTYDAIYTCGPELMMFKTVQMANKKGIFVQASLERMMKCGVGICGSCCVNDDLACRDGTIFDGDHLSTKSEFGHFHRTKSGILEEI</sequence>
<dbReference type="PRINTS" id="PR00410">
    <property type="entry name" value="PHEHYDRXLASE"/>
</dbReference>
<dbReference type="CDD" id="cd06220">
    <property type="entry name" value="DHOD_e_trans_like2"/>
    <property type="match status" value="1"/>
</dbReference>
<dbReference type="SUPFAM" id="SSF63380">
    <property type="entry name" value="Riboflavin synthase domain-like"/>
    <property type="match status" value="1"/>
</dbReference>
<dbReference type="InterPro" id="IPR012165">
    <property type="entry name" value="Cyt_c3_hydrogenase_gsu"/>
</dbReference>
<reference evidence="3" key="1">
    <citation type="journal article" date="2014" name="Genome Biol. Evol.">
        <title>Pangenome evidence for extensive interdomain horizontal transfer affecting lineage core and shell genes in uncultured planktonic thaumarchaeota and euryarchaeota.</title>
        <authorList>
            <person name="Deschamps P."/>
            <person name="Zivanovic Y."/>
            <person name="Moreira D."/>
            <person name="Rodriguez-Valera F."/>
            <person name="Lopez-Garcia P."/>
        </authorList>
    </citation>
    <scope>NUCLEOTIDE SEQUENCE</scope>
</reference>
<dbReference type="InterPro" id="IPR039261">
    <property type="entry name" value="FNR_nucleotide-bd"/>
</dbReference>
<feature type="binding site" evidence="1">
    <location>
        <position position="244"/>
    </location>
    <ligand>
        <name>[2Fe-2S] cluster</name>
        <dbReference type="ChEBI" id="CHEBI:190135"/>
    </ligand>
</feature>